<name>A0A5K7YV85_9BACT</name>
<keyword evidence="3" id="KW-0677">Repeat</keyword>
<organism evidence="7 8">
    <name type="scientific">Desulfosarcina alkanivorans</name>
    <dbReference type="NCBI Taxonomy" id="571177"/>
    <lineage>
        <taxon>Bacteria</taxon>
        <taxon>Pseudomonadati</taxon>
        <taxon>Thermodesulfobacteriota</taxon>
        <taxon>Desulfobacteria</taxon>
        <taxon>Desulfobacterales</taxon>
        <taxon>Desulfosarcinaceae</taxon>
        <taxon>Desulfosarcina</taxon>
    </lineage>
</organism>
<keyword evidence="5" id="KW-0411">Iron-sulfur</keyword>
<protein>
    <submittedName>
        <fullName evidence="7">sn-glycerol-3-phosphate dehydrogenase subunit C</fullName>
    </submittedName>
</protein>
<dbReference type="EMBL" id="AP021874">
    <property type="protein sequence ID" value="BBO72325.1"/>
    <property type="molecule type" value="Genomic_DNA"/>
</dbReference>
<dbReference type="RefSeq" id="WP_197904696.1">
    <property type="nucleotide sequence ID" value="NZ_AP021874.1"/>
</dbReference>
<keyword evidence="2" id="KW-0479">Metal-binding</keyword>
<evidence type="ECO:0000256" key="4">
    <source>
        <dbReference type="ARBA" id="ARBA00023004"/>
    </source>
</evidence>
<evidence type="ECO:0000313" key="8">
    <source>
        <dbReference type="Proteomes" id="UP000427906"/>
    </source>
</evidence>
<dbReference type="InterPro" id="IPR004017">
    <property type="entry name" value="Cys_rich_dom"/>
</dbReference>
<feature type="domain" description="Cysteine-rich" evidence="6">
    <location>
        <begin position="178"/>
        <end position="261"/>
    </location>
</feature>
<keyword evidence="4" id="KW-0408">Iron</keyword>
<proteinExistence type="predicted"/>
<keyword evidence="1" id="KW-0004">4Fe-4S</keyword>
<evidence type="ECO:0000313" key="7">
    <source>
        <dbReference type="EMBL" id="BBO72325.1"/>
    </source>
</evidence>
<dbReference type="Pfam" id="PF02754">
    <property type="entry name" value="CCG"/>
    <property type="match status" value="2"/>
</dbReference>
<dbReference type="Proteomes" id="UP000427906">
    <property type="component" value="Chromosome"/>
</dbReference>
<dbReference type="PANTHER" id="PTHR32479:SF19">
    <property type="entry name" value="ANAEROBIC GLYCEROL-3-PHOSPHATE DEHYDROGENASE SUBUNIT C"/>
    <property type="match status" value="1"/>
</dbReference>
<feature type="domain" description="Cysteine-rich" evidence="6">
    <location>
        <begin position="358"/>
        <end position="443"/>
    </location>
</feature>
<gene>
    <name evidence="7" type="primary">glpC</name>
    <name evidence="7" type="ORF">DSCA_62550</name>
</gene>
<dbReference type="KEGG" id="dalk:DSCA_62550"/>
<dbReference type="GO" id="GO:0051539">
    <property type="term" value="F:4 iron, 4 sulfur cluster binding"/>
    <property type="evidence" value="ECO:0007669"/>
    <property type="project" value="UniProtKB-KW"/>
</dbReference>
<dbReference type="GO" id="GO:0046872">
    <property type="term" value="F:metal ion binding"/>
    <property type="evidence" value="ECO:0007669"/>
    <property type="project" value="UniProtKB-KW"/>
</dbReference>
<sequence>MHVLKRSSPSEKEPVDPAVIVRRVIDACADCDTCRFLMNEDCLFFPALYRLVDREAADGRPCSGRALRGLVELCSLCGLCPCPDIRNDVIRAKSGYVRESGMAPAHRLMADVQRLGRICGMAPDAVNAALSVGPVHRMVSRLAGIHPRRRLPRFPQESFFSWARRKGLCRPPENGPGVAYFAGCTAGYLFPEVARAAVRVLQHSQLKVMVPPQQCCGMPTLVEGDAALTRRRVQANLDALLAARRMGFDPVCSCPTCGFLMKVLMKEGACHSNAYQQSVGAAANEIKIPDGAGGGRFLHLSKSLYAGRLRDDGLFSDLDPMDRLALSEGVADMGQYLLKRLDGRHLDVPFQPIAGRMAYFAPCHQREQKIGSPYVRLLALIPGLTIEPVGGPMDCCGMGGSLGYKKSFHDASVSLGAGLMQKIRAAAPQAVITDCLSCRLQFRHLLPFPVFHPLELLARACEPG</sequence>
<accession>A0A5K7YV85</accession>
<reference evidence="7 8" key="1">
    <citation type="submission" date="2019-11" db="EMBL/GenBank/DDBJ databases">
        <title>Comparative genomics of hydrocarbon-degrading Desulfosarcina strains.</title>
        <authorList>
            <person name="Watanabe M."/>
            <person name="Kojima H."/>
            <person name="Fukui M."/>
        </authorList>
    </citation>
    <scope>NUCLEOTIDE SEQUENCE [LARGE SCALE GENOMIC DNA]</scope>
    <source>
        <strain evidence="7 8">PL12</strain>
    </source>
</reference>
<dbReference type="PANTHER" id="PTHR32479">
    <property type="entry name" value="GLYCOLATE OXIDASE IRON-SULFUR SUBUNIT"/>
    <property type="match status" value="1"/>
</dbReference>
<dbReference type="GO" id="GO:0016491">
    <property type="term" value="F:oxidoreductase activity"/>
    <property type="evidence" value="ECO:0007669"/>
    <property type="project" value="UniProtKB-ARBA"/>
</dbReference>
<evidence type="ECO:0000259" key="6">
    <source>
        <dbReference type="Pfam" id="PF02754"/>
    </source>
</evidence>
<evidence type="ECO:0000256" key="1">
    <source>
        <dbReference type="ARBA" id="ARBA00022485"/>
    </source>
</evidence>
<dbReference type="AlphaFoldDB" id="A0A5K7YV85"/>
<evidence type="ECO:0000256" key="5">
    <source>
        <dbReference type="ARBA" id="ARBA00023014"/>
    </source>
</evidence>
<evidence type="ECO:0000256" key="2">
    <source>
        <dbReference type="ARBA" id="ARBA00022723"/>
    </source>
</evidence>
<evidence type="ECO:0000256" key="3">
    <source>
        <dbReference type="ARBA" id="ARBA00022737"/>
    </source>
</evidence>
<keyword evidence="8" id="KW-1185">Reference proteome</keyword>